<evidence type="ECO:0000256" key="11">
    <source>
        <dbReference type="ARBA" id="ARBA00022723"/>
    </source>
</evidence>
<keyword evidence="17 21" id="KW-0472">Membrane</keyword>
<evidence type="ECO:0000256" key="2">
    <source>
        <dbReference type="ARBA" id="ARBA00004673"/>
    </source>
</evidence>
<feature type="transmembrane region" description="Helical" evidence="21">
    <location>
        <begin position="630"/>
        <end position="646"/>
    </location>
</feature>
<feature type="transmembrane region" description="Helical" evidence="21">
    <location>
        <begin position="472"/>
        <end position="496"/>
    </location>
</feature>
<evidence type="ECO:0000256" key="3">
    <source>
        <dbReference type="ARBA" id="ARBA00009578"/>
    </source>
</evidence>
<keyword evidence="16 21" id="KW-0186">Copper</keyword>
<name>A0A7S8E7E3_9CHLR</name>
<dbReference type="InterPro" id="IPR023616">
    <property type="entry name" value="Cyt_c_oxase-like_su1_dom"/>
</dbReference>
<dbReference type="InterPro" id="IPR036927">
    <property type="entry name" value="Cyt_c_oxase-like_su1_sf"/>
</dbReference>
<evidence type="ECO:0000256" key="15">
    <source>
        <dbReference type="ARBA" id="ARBA00023004"/>
    </source>
</evidence>
<dbReference type="GO" id="GO:0004129">
    <property type="term" value="F:cytochrome-c oxidase activity"/>
    <property type="evidence" value="ECO:0007669"/>
    <property type="project" value="UniProtKB-EC"/>
</dbReference>
<keyword evidence="9 20" id="KW-0679">Respiratory chain</keyword>
<feature type="transmembrane region" description="Helical" evidence="21">
    <location>
        <begin position="251"/>
        <end position="275"/>
    </location>
</feature>
<evidence type="ECO:0000256" key="6">
    <source>
        <dbReference type="ARBA" id="ARBA00022448"/>
    </source>
</evidence>
<dbReference type="RefSeq" id="WP_195169813.1">
    <property type="nucleotide sequence ID" value="NZ_CP062983.1"/>
</dbReference>
<keyword evidence="7 21" id="KW-1003">Cell membrane</keyword>
<evidence type="ECO:0000256" key="16">
    <source>
        <dbReference type="ARBA" id="ARBA00023008"/>
    </source>
</evidence>
<evidence type="ECO:0000256" key="9">
    <source>
        <dbReference type="ARBA" id="ARBA00022660"/>
    </source>
</evidence>
<reference evidence="23 24" key="1">
    <citation type="submission" date="2020-02" db="EMBL/GenBank/DDBJ databases">
        <authorList>
            <person name="Zheng R.K."/>
            <person name="Sun C.M."/>
        </authorList>
    </citation>
    <scope>NUCLEOTIDE SEQUENCE [LARGE SCALE GENOMIC DNA]</scope>
    <source>
        <strain evidence="24">rifampicinis</strain>
    </source>
</reference>
<comment type="similarity">
    <text evidence="3 20">Belongs to the heme-copper respiratory oxidase family.</text>
</comment>
<keyword evidence="10 20" id="KW-0812">Transmembrane</keyword>
<comment type="pathway">
    <text evidence="2 21">Energy metabolism; oxidative phosphorylation.</text>
</comment>
<dbReference type="GO" id="GO:0020037">
    <property type="term" value="F:heme binding"/>
    <property type="evidence" value="ECO:0007669"/>
    <property type="project" value="InterPro"/>
</dbReference>
<organism evidence="23 24">
    <name type="scientific">Phototrophicus methaneseepsis</name>
    <dbReference type="NCBI Taxonomy" id="2710758"/>
    <lineage>
        <taxon>Bacteria</taxon>
        <taxon>Bacillati</taxon>
        <taxon>Chloroflexota</taxon>
        <taxon>Candidatus Thermofontia</taxon>
        <taxon>Phototrophicales</taxon>
        <taxon>Phototrophicaceae</taxon>
        <taxon>Phototrophicus</taxon>
    </lineage>
</organism>
<dbReference type="Proteomes" id="UP000594468">
    <property type="component" value="Chromosome"/>
</dbReference>
<dbReference type="InterPro" id="IPR023615">
    <property type="entry name" value="Cyt_c_Oxase_su1_BS"/>
</dbReference>
<dbReference type="PANTHER" id="PTHR10422">
    <property type="entry name" value="CYTOCHROME C OXIDASE SUBUNIT 1"/>
    <property type="match status" value="1"/>
</dbReference>
<dbReference type="GO" id="GO:0015990">
    <property type="term" value="P:electron transport coupled proton transport"/>
    <property type="evidence" value="ECO:0007669"/>
    <property type="project" value="InterPro"/>
</dbReference>
<keyword evidence="14 21" id="KW-1133">Transmembrane helix</keyword>
<feature type="transmembrane region" description="Helical" evidence="21">
    <location>
        <begin position="429"/>
        <end position="452"/>
    </location>
</feature>
<dbReference type="NCBIfam" id="TIGR02891">
    <property type="entry name" value="CtaD_CoxA"/>
    <property type="match status" value="1"/>
</dbReference>
<dbReference type="GO" id="GO:0046872">
    <property type="term" value="F:metal ion binding"/>
    <property type="evidence" value="ECO:0007669"/>
    <property type="project" value="UniProtKB-KW"/>
</dbReference>
<feature type="transmembrane region" description="Helical" evidence="21">
    <location>
        <begin position="167"/>
        <end position="193"/>
    </location>
</feature>
<evidence type="ECO:0000256" key="10">
    <source>
        <dbReference type="ARBA" id="ARBA00022692"/>
    </source>
</evidence>
<keyword evidence="8 20" id="KW-0349">Heme</keyword>
<evidence type="ECO:0000256" key="21">
    <source>
        <dbReference type="RuleBase" id="RU363061"/>
    </source>
</evidence>
<evidence type="ECO:0000256" key="5">
    <source>
        <dbReference type="ARBA" id="ARBA00015947"/>
    </source>
</evidence>
<dbReference type="InterPro" id="IPR000883">
    <property type="entry name" value="Cyt_C_Oxase_1"/>
</dbReference>
<keyword evidence="6 20" id="KW-0813">Transport</keyword>
<evidence type="ECO:0000256" key="20">
    <source>
        <dbReference type="RuleBase" id="RU000370"/>
    </source>
</evidence>
<dbReference type="GO" id="GO:0006119">
    <property type="term" value="P:oxidative phosphorylation"/>
    <property type="evidence" value="ECO:0007669"/>
    <property type="project" value="UniProtKB-UniPathway"/>
</dbReference>
<proteinExistence type="inferred from homology"/>
<keyword evidence="12" id="KW-1278">Translocase</keyword>
<dbReference type="PROSITE" id="PS00077">
    <property type="entry name" value="COX1_CUB"/>
    <property type="match status" value="1"/>
</dbReference>
<feature type="transmembrane region" description="Helical" evidence="21">
    <location>
        <begin position="328"/>
        <end position="349"/>
    </location>
</feature>
<keyword evidence="15 21" id="KW-0408">Iron</keyword>
<evidence type="ECO:0000256" key="7">
    <source>
        <dbReference type="ARBA" id="ARBA00022475"/>
    </source>
</evidence>
<comment type="subcellular location">
    <subcellularLocation>
        <location evidence="1 21">Cell membrane</location>
        <topology evidence="1 21">Multi-pass membrane protein</topology>
    </subcellularLocation>
</comment>
<dbReference type="SUPFAM" id="SSF81442">
    <property type="entry name" value="Cytochrome c oxidase subunit I-like"/>
    <property type="match status" value="1"/>
</dbReference>
<dbReference type="GO" id="GO:0022904">
    <property type="term" value="P:respiratory electron transport chain"/>
    <property type="evidence" value="ECO:0007669"/>
    <property type="project" value="TreeGrafter"/>
</dbReference>
<evidence type="ECO:0000256" key="19">
    <source>
        <dbReference type="ARBA" id="ARBA00047816"/>
    </source>
</evidence>
<feature type="transmembrane region" description="Helical" evidence="21">
    <location>
        <begin position="287"/>
        <end position="308"/>
    </location>
</feature>
<evidence type="ECO:0000256" key="17">
    <source>
        <dbReference type="ARBA" id="ARBA00023136"/>
    </source>
</evidence>
<feature type="transmembrane region" description="Helical" evidence="21">
    <location>
        <begin position="38"/>
        <end position="60"/>
    </location>
</feature>
<evidence type="ECO:0000256" key="1">
    <source>
        <dbReference type="ARBA" id="ARBA00004651"/>
    </source>
</evidence>
<dbReference type="GO" id="GO:0005886">
    <property type="term" value="C:plasma membrane"/>
    <property type="evidence" value="ECO:0007669"/>
    <property type="project" value="UniProtKB-SubCell"/>
</dbReference>
<dbReference type="UniPathway" id="UPA00705"/>
<keyword evidence="11 21" id="KW-0479">Metal-binding</keyword>
<dbReference type="KEGG" id="pmet:G4Y79_18915"/>
<accession>A0A7S8E7E3</accession>
<evidence type="ECO:0000256" key="4">
    <source>
        <dbReference type="ARBA" id="ARBA00012949"/>
    </source>
</evidence>
<dbReference type="CDD" id="cd01662">
    <property type="entry name" value="Ubiquinol_Oxidase_I"/>
    <property type="match status" value="1"/>
</dbReference>
<dbReference type="InterPro" id="IPR014241">
    <property type="entry name" value="Cyt_c_oxidase_su1_bac"/>
</dbReference>
<dbReference type="AlphaFoldDB" id="A0A7S8E7E3"/>
<evidence type="ECO:0000259" key="22">
    <source>
        <dbReference type="PROSITE" id="PS50855"/>
    </source>
</evidence>
<feature type="transmembrane region" description="Helical" evidence="21">
    <location>
        <begin position="607"/>
        <end position="624"/>
    </location>
</feature>
<dbReference type="PANTHER" id="PTHR10422:SF18">
    <property type="entry name" value="CYTOCHROME C OXIDASE SUBUNIT 1"/>
    <property type="match status" value="1"/>
</dbReference>
<feature type="transmembrane region" description="Helical" evidence="21">
    <location>
        <begin position="122"/>
        <end position="143"/>
    </location>
</feature>
<feature type="transmembrane region" description="Helical" evidence="21">
    <location>
        <begin position="80"/>
        <end position="101"/>
    </location>
</feature>
<evidence type="ECO:0000256" key="13">
    <source>
        <dbReference type="ARBA" id="ARBA00022982"/>
    </source>
</evidence>
<comment type="function">
    <text evidence="18 21">Cytochrome c oxidase is the component of the respiratory chain that catalyzes the reduction of oxygen to water. Subunits 1-3 form the functional core of the enzyme complex. CO I is the catalytic subunit of the enzyme. Electrons originating in cytochrome c are transferred via the copper A center of subunit 2 and heme A of subunit 1 to the bimetallic center formed by heme A3 and copper B.</text>
</comment>
<feature type="transmembrane region" description="Helical" evidence="21">
    <location>
        <begin position="397"/>
        <end position="417"/>
    </location>
</feature>
<comment type="catalytic activity">
    <reaction evidence="19 21">
        <text>4 Fe(II)-[cytochrome c] + O2 + 8 H(+)(in) = 4 Fe(III)-[cytochrome c] + 2 H2O + 4 H(+)(out)</text>
        <dbReference type="Rhea" id="RHEA:11436"/>
        <dbReference type="Rhea" id="RHEA-COMP:10350"/>
        <dbReference type="Rhea" id="RHEA-COMP:14399"/>
        <dbReference type="ChEBI" id="CHEBI:15377"/>
        <dbReference type="ChEBI" id="CHEBI:15378"/>
        <dbReference type="ChEBI" id="CHEBI:15379"/>
        <dbReference type="ChEBI" id="CHEBI:29033"/>
        <dbReference type="ChEBI" id="CHEBI:29034"/>
        <dbReference type="EC" id="7.1.1.9"/>
    </reaction>
</comment>
<evidence type="ECO:0000256" key="12">
    <source>
        <dbReference type="ARBA" id="ARBA00022967"/>
    </source>
</evidence>
<dbReference type="EC" id="7.1.1.9" evidence="4 21"/>
<feature type="transmembrane region" description="Helical" evidence="21">
    <location>
        <begin position="356"/>
        <end position="377"/>
    </location>
</feature>
<dbReference type="FunFam" id="1.20.210.10:FF:000006">
    <property type="entry name" value="Cytochrome c oxidase subunit 1"/>
    <property type="match status" value="1"/>
</dbReference>
<feature type="transmembrane region" description="Helical" evidence="21">
    <location>
        <begin position="205"/>
        <end position="231"/>
    </location>
</feature>
<gene>
    <name evidence="23" type="primary">ctaD</name>
    <name evidence="23" type="ORF">G4Y79_18915</name>
</gene>
<dbReference type="PROSITE" id="PS50855">
    <property type="entry name" value="COX1"/>
    <property type="match status" value="1"/>
</dbReference>
<evidence type="ECO:0000256" key="18">
    <source>
        <dbReference type="ARBA" id="ARBA00025218"/>
    </source>
</evidence>
<keyword evidence="13 20" id="KW-0249">Electron transport</keyword>
<evidence type="ECO:0000313" key="24">
    <source>
        <dbReference type="Proteomes" id="UP000594468"/>
    </source>
</evidence>
<feature type="domain" description="Cytochrome oxidase subunit I profile" evidence="22">
    <location>
        <begin position="14"/>
        <end position="541"/>
    </location>
</feature>
<keyword evidence="24" id="KW-1185">Reference proteome</keyword>
<dbReference type="Pfam" id="PF00115">
    <property type="entry name" value="COX1"/>
    <property type="match status" value="1"/>
</dbReference>
<dbReference type="EMBL" id="CP062983">
    <property type="protein sequence ID" value="QPC81742.1"/>
    <property type="molecule type" value="Genomic_DNA"/>
</dbReference>
<dbReference type="Gene3D" id="1.20.210.10">
    <property type="entry name" value="Cytochrome c oxidase-like, subunit I domain"/>
    <property type="match status" value="1"/>
</dbReference>
<evidence type="ECO:0000256" key="14">
    <source>
        <dbReference type="ARBA" id="ARBA00022989"/>
    </source>
</evidence>
<evidence type="ECO:0000256" key="8">
    <source>
        <dbReference type="ARBA" id="ARBA00022617"/>
    </source>
</evidence>
<protein>
    <recommendedName>
        <fullName evidence="5 21">Cytochrome c oxidase subunit 1</fullName>
        <ecNumber evidence="4 21">7.1.1.9</ecNumber>
    </recommendedName>
</protein>
<evidence type="ECO:0000313" key="23">
    <source>
        <dbReference type="EMBL" id="QPC81742.1"/>
    </source>
</evidence>
<dbReference type="PRINTS" id="PR01165">
    <property type="entry name" value="CYCOXIDASEI"/>
</dbReference>
<sequence>MAVSADRDTQVASENLREIWETPDALSRLLSTVDHKYIGLRYVVTAFLFFVLAGINALLMRVQLMSANNTFADPQIYNQWFTLHGTLMIFFFATPMLFGFGNYFVPLMVGARDMAFPRLNAFGYWVFLFAGLFMYASMIFNVAPDGGWFAYVPLTSKIYSPTPNLDFWLLGLMFLGISTTAGAINFIVTIFKMRVPGLSLNRMPLFVWTILVTSLVVLFAVPALTTANILLFLERTFGFHFFDSEGGSPLLWQHLFWFFGHPDVYIIFLPAAGIVSEIIQVFSRRRVVGYTLLAMSAILTGVVAFGVWVHHMFAVGISPLVNSLFGAASLMIAVPAGIQVFSWLATLVLGKPRFKLPLMWIMGFILTFVIGGLTGVMFPAVSFDRQVTDTYFVVAHFHYVLVGGMVFPMFGAMYYWLPKMTGRMLNKGLGYWHFWLFFLGVNGVFFPMHILGINGMPRRVYTYATDMGWEPLNLFITVSAFVIALSVILFIVNIFYSLWAGKQAGDDPWGGATLEWATSSPPPPYNFEQMLAVASRVPVWDEEIHEADSSRVANINVHDADLDINHIEKELIAQRDPSDVYKLETIGTTLITAEADAIYHMADSSTLPLLLSLALLLLFTAALFHQWLLAAIAIVISIFFIALWLWPEETREEAREETA</sequence>